<protein>
    <recommendedName>
        <fullName evidence="6">L-aspartate dehydrogenase</fullName>
        <ecNumber evidence="6">1.4.1.21</ecNumber>
    </recommendedName>
</protein>
<evidence type="ECO:0000256" key="1">
    <source>
        <dbReference type="ARBA" id="ARBA00008331"/>
    </source>
</evidence>
<dbReference type="InterPro" id="IPR036291">
    <property type="entry name" value="NAD(P)-bd_dom_sf"/>
</dbReference>
<evidence type="ECO:0000313" key="9">
    <source>
        <dbReference type="EMBL" id="WGS65910.1"/>
    </source>
</evidence>
<dbReference type="InterPro" id="IPR022487">
    <property type="entry name" value="Asp_DH_arc"/>
</dbReference>
<dbReference type="SUPFAM" id="SSF55347">
    <property type="entry name" value="Glyceraldehyde-3-phosphate dehydrogenase-like, C-terminal domain"/>
    <property type="match status" value="1"/>
</dbReference>
<dbReference type="EC" id="1.4.1.21" evidence="6"/>
<feature type="domain" description="Aspartate dehydrogenase" evidence="7">
    <location>
        <begin position="151"/>
        <end position="238"/>
    </location>
</feature>
<evidence type="ECO:0000259" key="7">
    <source>
        <dbReference type="Pfam" id="PF01958"/>
    </source>
</evidence>
<keyword evidence="5 6" id="KW-0520">NAD</keyword>
<evidence type="ECO:0000256" key="5">
    <source>
        <dbReference type="ARBA" id="ARBA00023027"/>
    </source>
</evidence>
<reference evidence="9 10" key="1">
    <citation type="submission" date="2021-02" db="EMBL/GenBank/DDBJ databases">
        <title>Characterization of Marinitoga sp. nov. str. BP5-C20A.</title>
        <authorList>
            <person name="Erauso G."/>
            <person name="Postec A."/>
        </authorList>
    </citation>
    <scope>NUCLEOTIDE SEQUENCE [LARGE SCALE GENOMIC DNA]</scope>
    <source>
        <strain evidence="9 10">BP5-C20A</strain>
    </source>
</reference>
<comment type="catalytic activity">
    <reaction evidence="6">
        <text>L-aspartate + NAD(+) + H2O = oxaloacetate + NH4(+) + NADH + H(+)</text>
        <dbReference type="Rhea" id="RHEA:11788"/>
        <dbReference type="ChEBI" id="CHEBI:15377"/>
        <dbReference type="ChEBI" id="CHEBI:15378"/>
        <dbReference type="ChEBI" id="CHEBI:16452"/>
        <dbReference type="ChEBI" id="CHEBI:28938"/>
        <dbReference type="ChEBI" id="CHEBI:29991"/>
        <dbReference type="ChEBI" id="CHEBI:57540"/>
        <dbReference type="ChEBI" id="CHEBI:57945"/>
        <dbReference type="EC" id="1.4.1.21"/>
    </reaction>
</comment>
<feature type="binding site" evidence="6">
    <location>
        <position position="174"/>
    </location>
    <ligand>
        <name>NAD(+)</name>
        <dbReference type="ChEBI" id="CHEBI:57540"/>
    </ligand>
</feature>
<comment type="miscellaneous">
    <text evidence="6">The iminoaspartate product is unstable in aqueous solution and can decompose to oxaloacetate and ammonia.</text>
</comment>
<name>A0ABY8PTG5_9BACT</name>
<organism evidence="9 10">
    <name type="scientific">Marinitoga aeolica</name>
    <dbReference type="NCBI Taxonomy" id="2809031"/>
    <lineage>
        <taxon>Bacteria</taxon>
        <taxon>Thermotogati</taxon>
        <taxon>Thermotogota</taxon>
        <taxon>Thermotogae</taxon>
        <taxon>Petrotogales</taxon>
        <taxon>Petrotogaceae</taxon>
        <taxon>Marinitoga</taxon>
    </lineage>
</organism>
<keyword evidence="4 6" id="KW-0560">Oxidoreductase</keyword>
<dbReference type="NCBIfam" id="NF009829">
    <property type="entry name" value="PRK13303.1-4"/>
    <property type="match status" value="1"/>
</dbReference>
<feature type="active site" evidence="6">
    <location>
        <position position="204"/>
    </location>
</feature>
<dbReference type="Gene3D" id="3.30.360.10">
    <property type="entry name" value="Dihydrodipicolinate Reductase, domain 2"/>
    <property type="match status" value="1"/>
</dbReference>
<evidence type="ECO:0000259" key="8">
    <source>
        <dbReference type="Pfam" id="PF03447"/>
    </source>
</evidence>
<dbReference type="Proteomes" id="UP001232493">
    <property type="component" value="Chromosome"/>
</dbReference>
<dbReference type="Gene3D" id="3.40.50.720">
    <property type="entry name" value="NAD(P)-binding Rossmann-like Domain"/>
    <property type="match status" value="1"/>
</dbReference>
<evidence type="ECO:0000256" key="6">
    <source>
        <dbReference type="HAMAP-Rule" id="MF_01265"/>
    </source>
</evidence>
<feature type="binding site" evidence="6">
    <location>
        <position position="119"/>
    </location>
    <ligand>
        <name>NAD(+)</name>
        <dbReference type="ChEBI" id="CHEBI:57540"/>
    </ligand>
</feature>
<dbReference type="InterPro" id="IPR020626">
    <property type="entry name" value="Asp_DH_prok"/>
</dbReference>
<dbReference type="PIRSF" id="PIRSF005227">
    <property type="entry name" value="Asp_dh_NAD_syn"/>
    <property type="match status" value="1"/>
</dbReference>
<dbReference type="PANTHER" id="PTHR31873:SF6">
    <property type="entry name" value="ASPARTATE DEHYDROGENASE DOMAIN-CONTAINING PROTEIN"/>
    <property type="match status" value="1"/>
</dbReference>
<dbReference type="Pfam" id="PF01958">
    <property type="entry name" value="Asp_DH_C"/>
    <property type="match status" value="1"/>
</dbReference>
<gene>
    <name evidence="6 9" type="primary">nadX</name>
    <name evidence="9" type="ORF">JRV97_05000</name>
</gene>
<evidence type="ECO:0000256" key="4">
    <source>
        <dbReference type="ARBA" id="ARBA00023002"/>
    </source>
</evidence>
<comment type="catalytic activity">
    <reaction evidence="6">
        <text>L-aspartate + NADP(+) + H2O = oxaloacetate + NH4(+) + NADPH + H(+)</text>
        <dbReference type="Rhea" id="RHEA:11784"/>
        <dbReference type="ChEBI" id="CHEBI:15377"/>
        <dbReference type="ChEBI" id="CHEBI:15378"/>
        <dbReference type="ChEBI" id="CHEBI:16452"/>
        <dbReference type="ChEBI" id="CHEBI:28938"/>
        <dbReference type="ChEBI" id="CHEBI:29991"/>
        <dbReference type="ChEBI" id="CHEBI:57783"/>
        <dbReference type="ChEBI" id="CHEBI:58349"/>
        <dbReference type="EC" id="1.4.1.21"/>
    </reaction>
</comment>
<dbReference type="RefSeq" id="WP_281000795.1">
    <property type="nucleotide sequence ID" value="NZ_CP069362.1"/>
</dbReference>
<dbReference type="InterPro" id="IPR002811">
    <property type="entry name" value="Asp_DH"/>
</dbReference>
<dbReference type="GO" id="GO:0033735">
    <property type="term" value="F:aspartate dehydrogenase [NAD(P)+] activity"/>
    <property type="evidence" value="ECO:0007669"/>
    <property type="project" value="UniProtKB-EC"/>
</dbReference>
<sequence>MKLFFLGGGNSAKIILEEMYDFIEKAYIYDKNKEQVDKLKYIFDNVEYKEINQIKDLEVDYVIEVASVEALKEYGLKILDMNKDLIVLSTGAFADKIFRYNFVKKLNSTNNKVYVVSGAIGGIDLINAIYDKIEKITLTTRKPPKSLGLEITEEKIIFEGNSIEAIERFPKNVNVAVTLSLAARNFEKVEVRIIADPKVERNIHTVEIISKAGNYKFEFENFPSKNPKTSYLAPLSIVGLLKNLNTNFRIGG</sequence>
<keyword evidence="3 6" id="KW-0521">NADP</keyword>
<comment type="similarity">
    <text evidence="1 6">Belongs to the L-aspartate dehydrogenase family.</text>
</comment>
<dbReference type="Pfam" id="PF03447">
    <property type="entry name" value="NAD_binding_3"/>
    <property type="match status" value="1"/>
</dbReference>
<dbReference type="SUPFAM" id="SSF51735">
    <property type="entry name" value="NAD(P)-binding Rossmann-fold domains"/>
    <property type="match status" value="1"/>
</dbReference>
<dbReference type="InterPro" id="IPR005106">
    <property type="entry name" value="Asp/hSer_DH_NAD-bd"/>
</dbReference>
<proteinExistence type="inferred from homology"/>
<dbReference type="HAMAP" id="MF_01265">
    <property type="entry name" value="NadX"/>
    <property type="match status" value="1"/>
</dbReference>
<dbReference type="NCBIfam" id="TIGR03855">
    <property type="entry name" value="NAD_NadX"/>
    <property type="match status" value="1"/>
</dbReference>
<dbReference type="InterPro" id="IPR011182">
    <property type="entry name" value="L-Asp_DH"/>
</dbReference>
<accession>A0ABY8PTG5</accession>
<keyword evidence="10" id="KW-1185">Reference proteome</keyword>
<comment type="function">
    <text evidence="6">Specifically catalyzes the NAD or NADP-dependent dehydrogenation of L-aspartate to iminoaspartate.</text>
</comment>
<feature type="domain" description="Aspartate/homoserine dehydrogenase NAD-binding" evidence="8">
    <location>
        <begin position="23"/>
        <end position="115"/>
    </location>
</feature>
<comment type="pathway">
    <text evidence="6">Cofactor biosynthesis; NAD(+) biosynthesis; iminoaspartate from L-aspartate (dehydrogenase route): step 1/1.</text>
</comment>
<dbReference type="PANTHER" id="PTHR31873">
    <property type="entry name" value="L-ASPARTATE DEHYDROGENASE-RELATED"/>
    <property type="match status" value="1"/>
</dbReference>
<evidence type="ECO:0000313" key="10">
    <source>
        <dbReference type="Proteomes" id="UP001232493"/>
    </source>
</evidence>
<evidence type="ECO:0000256" key="3">
    <source>
        <dbReference type="ARBA" id="ARBA00022857"/>
    </source>
</evidence>
<dbReference type="EMBL" id="CP069362">
    <property type="protein sequence ID" value="WGS65910.1"/>
    <property type="molecule type" value="Genomic_DNA"/>
</dbReference>
<evidence type="ECO:0000256" key="2">
    <source>
        <dbReference type="ARBA" id="ARBA00022642"/>
    </source>
</evidence>
<keyword evidence="2 6" id="KW-0662">Pyridine nucleotide biosynthesis</keyword>